<dbReference type="GeneID" id="63802683"/>
<organism evidence="9 10">
    <name type="scientific">Linderina pennispora</name>
    <dbReference type="NCBI Taxonomy" id="61395"/>
    <lineage>
        <taxon>Eukaryota</taxon>
        <taxon>Fungi</taxon>
        <taxon>Fungi incertae sedis</taxon>
        <taxon>Zoopagomycota</taxon>
        <taxon>Kickxellomycotina</taxon>
        <taxon>Kickxellomycetes</taxon>
        <taxon>Kickxellales</taxon>
        <taxon>Kickxellaceae</taxon>
        <taxon>Linderina</taxon>
    </lineage>
</organism>
<evidence type="ECO:0000256" key="1">
    <source>
        <dbReference type="ARBA" id="ARBA00001774"/>
    </source>
</evidence>
<evidence type="ECO:0000256" key="7">
    <source>
        <dbReference type="ARBA" id="ARBA00022840"/>
    </source>
</evidence>
<gene>
    <name evidence="9" type="ORF">DL89DRAFT_263942</name>
</gene>
<dbReference type="Gene3D" id="3.30.200.110">
    <property type="entry name" value="Inositol-pentakisphosphate 2-kinase, N-lobe"/>
    <property type="match status" value="1"/>
</dbReference>
<evidence type="ECO:0000256" key="3">
    <source>
        <dbReference type="ARBA" id="ARBA00014846"/>
    </source>
</evidence>
<evidence type="ECO:0000256" key="5">
    <source>
        <dbReference type="ARBA" id="ARBA00022741"/>
    </source>
</evidence>
<keyword evidence="6 8" id="KW-0418">Kinase</keyword>
<evidence type="ECO:0000256" key="8">
    <source>
        <dbReference type="RuleBase" id="RU364126"/>
    </source>
</evidence>
<keyword evidence="4 8" id="KW-0808">Transferase</keyword>
<evidence type="ECO:0000256" key="2">
    <source>
        <dbReference type="ARBA" id="ARBA00012023"/>
    </source>
</evidence>
<dbReference type="InterPro" id="IPR009286">
    <property type="entry name" value="Ins_P5_2-kin"/>
</dbReference>
<evidence type="ECO:0000313" key="9">
    <source>
        <dbReference type="EMBL" id="ORX73931.1"/>
    </source>
</evidence>
<evidence type="ECO:0000256" key="4">
    <source>
        <dbReference type="ARBA" id="ARBA00022679"/>
    </source>
</evidence>
<comment type="catalytic activity">
    <reaction evidence="1 8">
        <text>1D-myo-inositol 1,3,4,5,6-pentakisphosphate + ATP = 1D-myo-inositol hexakisphosphate + ADP + H(+)</text>
        <dbReference type="Rhea" id="RHEA:20313"/>
        <dbReference type="ChEBI" id="CHEBI:15378"/>
        <dbReference type="ChEBI" id="CHEBI:30616"/>
        <dbReference type="ChEBI" id="CHEBI:57733"/>
        <dbReference type="ChEBI" id="CHEBI:58130"/>
        <dbReference type="ChEBI" id="CHEBI:456216"/>
        <dbReference type="EC" id="2.7.1.158"/>
    </reaction>
</comment>
<evidence type="ECO:0000256" key="6">
    <source>
        <dbReference type="ARBA" id="ARBA00022777"/>
    </source>
</evidence>
<keyword evidence="5 8" id="KW-0547">Nucleotide-binding</keyword>
<dbReference type="Pfam" id="PF06090">
    <property type="entry name" value="Ins_P5_2-kin"/>
    <property type="match status" value="1"/>
</dbReference>
<dbReference type="GO" id="GO:0035299">
    <property type="term" value="F:inositol-1,3,4,5,6-pentakisphosphate 2-kinase activity"/>
    <property type="evidence" value="ECO:0007669"/>
    <property type="project" value="UniProtKB-EC"/>
</dbReference>
<dbReference type="GO" id="GO:0032958">
    <property type="term" value="P:inositol phosphate biosynthetic process"/>
    <property type="evidence" value="ECO:0007669"/>
    <property type="project" value="TreeGrafter"/>
</dbReference>
<dbReference type="InterPro" id="IPR043001">
    <property type="entry name" value="IP5_2-K_N_lobe"/>
</dbReference>
<name>A0A1Y1WK24_9FUNG</name>
<dbReference type="Proteomes" id="UP000193922">
    <property type="component" value="Unassembled WGS sequence"/>
</dbReference>
<sequence length="369" mass="41549">MVFAYTGTDETLRGWLLRLTKSPVGKCTDMPEHQQLHYKQDSIGYTRQVIGSLIGSEYILPQRLVSVTKEFITALGGLAEDSRPSHRKHRQIDAGQRIAVVTPNMIGPGILTVEVKPKWGYLPDAEQISAATQVKRTVCRYCMHQRLKHTERISGFCPLDLYSTDQQRVLQALRHLAESPQNNLRVFADGRQIELSNGKTVDWKKTSKEIARVLEHEGLLLRLKQLQQRLDRFDIEGVFPMYQRAQSDGIFVSGQPDIGDWVEAERRFLARADADVCSDKQAVLEFLLATTLKDISVLIQLASSDAAADQPGAGAVPWKTASVAGQHVRYRMVIIDADPKKLSKLPDYLAKDQEIVLNYLQVGEDRRCV</sequence>
<keyword evidence="7 8" id="KW-0067">ATP-binding</keyword>
<comment type="domain">
    <text evidence="8">The EXKPK motif is conserved in inositol-pentakisphosphate 2-kinases of both family 1 and 2.</text>
</comment>
<comment type="caution">
    <text evidence="9">The sequence shown here is derived from an EMBL/GenBank/DDBJ whole genome shotgun (WGS) entry which is preliminary data.</text>
</comment>
<dbReference type="RefSeq" id="XP_040747142.1">
    <property type="nucleotide sequence ID" value="XM_040886035.1"/>
</dbReference>
<dbReference type="GO" id="GO:0005634">
    <property type="term" value="C:nucleus"/>
    <property type="evidence" value="ECO:0007669"/>
    <property type="project" value="TreeGrafter"/>
</dbReference>
<dbReference type="AlphaFoldDB" id="A0A1Y1WK24"/>
<dbReference type="STRING" id="61395.A0A1Y1WK24"/>
<accession>A0A1Y1WK24</accession>
<comment type="function">
    <text evidence="8">Phosphorylates Ins(1,3,4,5,6)P5 at position 2 to form Ins(1,2,3,4,5,6)P6 (InsP6 or phytate).</text>
</comment>
<keyword evidence="10" id="KW-1185">Reference proteome</keyword>
<reference evidence="9 10" key="1">
    <citation type="submission" date="2016-07" db="EMBL/GenBank/DDBJ databases">
        <title>Pervasive Adenine N6-methylation of Active Genes in Fungi.</title>
        <authorList>
            <consortium name="DOE Joint Genome Institute"/>
            <person name="Mondo S.J."/>
            <person name="Dannebaum R.O."/>
            <person name="Kuo R.C."/>
            <person name="Labutti K."/>
            <person name="Haridas S."/>
            <person name="Kuo A."/>
            <person name="Salamov A."/>
            <person name="Ahrendt S.R."/>
            <person name="Lipzen A."/>
            <person name="Sullivan W."/>
            <person name="Andreopoulos W.B."/>
            <person name="Clum A."/>
            <person name="Lindquist E."/>
            <person name="Daum C."/>
            <person name="Ramamoorthy G.K."/>
            <person name="Gryganskyi A."/>
            <person name="Culley D."/>
            <person name="Magnuson J.K."/>
            <person name="James T.Y."/>
            <person name="O'Malley M.A."/>
            <person name="Stajich J.E."/>
            <person name="Spatafora J.W."/>
            <person name="Visel A."/>
            <person name="Grigoriev I.V."/>
        </authorList>
    </citation>
    <scope>NUCLEOTIDE SEQUENCE [LARGE SCALE GENOMIC DNA]</scope>
    <source>
        <strain evidence="9 10">ATCC 12442</strain>
    </source>
</reference>
<dbReference type="GO" id="GO:0005524">
    <property type="term" value="F:ATP binding"/>
    <property type="evidence" value="ECO:0007669"/>
    <property type="project" value="UniProtKB-KW"/>
</dbReference>
<dbReference type="PANTHER" id="PTHR14456:SF2">
    <property type="entry name" value="INOSITOL-PENTAKISPHOSPHATE 2-KINASE"/>
    <property type="match status" value="1"/>
</dbReference>
<protein>
    <recommendedName>
        <fullName evidence="3 8">Inositol-pentakisphosphate 2-kinase</fullName>
        <ecNumber evidence="2 8">2.7.1.158</ecNumber>
    </recommendedName>
</protein>
<proteinExistence type="predicted"/>
<dbReference type="OrthoDB" id="272370at2759"/>
<dbReference type="PANTHER" id="PTHR14456">
    <property type="entry name" value="INOSITOL POLYPHOSPHATE KINASE 1"/>
    <property type="match status" value="1"/>
</dbReference>
<dbReference type="EMBL" id="MCFD01000001">
    <property type="protein sequence ID" value="ORX73931.1"/>
    <property type="molecule type" value="Genomic_DNA"/>
</dbReference>
<dbReference type="EC" id="2.7.1.158" evidence="2 8"/>
<feature type="non-terminal residue" evidence="9">
    <location>
        <position position="369"/>
    </location>
</feature>
<evidence type="ECO:0000313" key="10">
    <source>
        <dbReference type="Proteomes" id="UP000193922"/>
    </source>
</evidence>